<organism evidence="2 3">
    <name type="scientific">Cricetulus griseus</name>
    <name type="common">Chinese hamster</name>
    <name type="synonym">Cricetulus barabensis griseus</name>
    <dbReference type="NCBI Taxonomy" id="10029"/>
    <lineage>
        <taxon>Eukaryota</taxon>
        <taxon>Metazoa</taxon>
        <taxon>Chordata</taxon>
        <taxon>Craniata</taxon>
        <taxon>Vertebrata</taxon>
        <taxon>Euteleostomi</taxon>
        <taxon>Mammalia</taxon>
        <taxon>Eutheria</taxon>
        <taxon>Euarchontoglires</taxon>
        <taxon>Glires</taxon>
        <taxon>Rodentia</taxon>
        <taxon>Myomorpha</taxon>
        <taxon>Muroidea</taxon>
        <taxon>Cricetidae</taxon>
        <taxon>Cricetinae</taxon>
        <taxon>Cricetulus</taxon>
    </lineage>
</organism>
<gene>
    <name evidence="2" type="ORF">I79_022423</name>
</gene>
<feature type="compositionally biased region" description="Basic and acidic residues" evidence="1">
    <location>
        <begin position="67"/>
        <end position="77"/>
    </location>
</feature>
<protein>
    <submittedName>
        <fullName evidence="2">Uncharacterized protein</fullName>
    </submittedName>
</protein>
<feature type="region of interest" description="Disordered" evidence="1">
    <location>
        <begin position="121"/>
        <end position="253"/>
    </location>
</feature>
<feature type="compositionally biased region" description="Gly residues" evidence="1">
    <location>
        <begin position="187"/>
        <end position="202"/>
    </location>
</feature>
<evidence type="ECO:0000256" key="1">
    <source>
        <dbReference type="SAM" id="MobiDB-lite"/>
    </source>
</evidence>
<dbReference type="EMBL" id="JH002352">
    <property type="protein sequence ID" value="EGW14794.1"/>
    <property type="molecule type" value="Genomic_DNA"/>
</dbReference>
<sequence length="280" mass="31407">MSSENERPHVGEQHVAESDDSMKLTPSNWQVRNVTNGSPGQNSAETTTLQSPLQRRPPGSPATKCPSVERGHSDEKSCTVQKKAFTEKVRMAKKRHVAKKYYIMVKTPLSEKVVLQEYSCNDNQSPATGKRSFSRKHQSKKQFSGKTHRVSKKSPSFGKHLLAEKDLPTKRAFLKRKRQLTENGGSTEEGGFGGRDYYGGRGHAVEKHQPAKKGHSTTQSPFPKKRCLDGRGPSTENRHLQENDRSAKKLSCTERYHQIEGECSVKRRLSTEKDHPGGRS</sequence>
<proteinExistence type="predicted"/>
<evidence type="ECO:0000313" key="3">
    <source>
        <dbReference type="Proteomes" id="UP000001075"/>
    </source>
</evidence>
<feature type="region of interest" description="Disordered" evidence="1">
    <location>
        <begin position="261"/>
        <end position="280"/>
    </location>
</feature>
<dbReference type="InParanoid" id="G3IFA2"/>
<feature type="compositionally biased region" description="Basic and acidic residues" evidence="1">
    <location>
        <begin position="1"/>
        <end position="22"/>
    </location>
</feature>
<feature type="region of interest" description="Disordered" evidence="1">
    <location>
        <begin position="1"/>
        <end position="79"/>
    </location>
</feature>
<feature type="compositionally biased region" description="Polar residues" evidence="1">
    <location>
        <begin position="24"/>
        <end position="53"/>
    </location>
</feature>
<dbReference type="AlphaFoldDB" id="G3IFA2"/>
<feature type="compositionally biased region" description="Basic and acidic residues" evidence="1">
    <location>
        <begin position="236"/>
        <end position="253"/>
    </location>
</feature>
<evidence type="ECO:0000313" key="2">
    <source>
        <dbReference type="EMBL" id="EGW14794.1"/>
    </source>
</evidence>
<name>G3IFA2_CRIGR</name>
<accession>G3IFA2</accession>
<dbReference type="Proteomes" id="UP000001075">
    <property type="component" value="Unassembled WGS sequence"/>
</dbReference>
<reference evidence="3" key="1">
    <citation type="journal article" date="2011" name="Nat. Biotechnol.">
        <title>The genomic sequence of the Chinese hamster ovary (CHO)-K1 cell line.</title>
        <authorList>
            <person name="Xu X."/>
            <person name="Nagarajan H."/>
            <person name="Lewis N.E."/>
            <person name="Pan S."/>
            <person name="Cai Z."/>
            <person name="Liu X."/>
            <person name="Chen W."/>
            <person name="Xie M."/>
            <person name="Wang W."/>
            <person name="Hammond S."/>
            <person name="Andersen M.R."/>
            <person name="Neff N."/>
            <person name="Passarelli B."/>
            <person name="Koh W."/>
            <person name="Fan H.C."/>
            <person name="Wang J."/>
            <person name="Gui Y."/>
            <person name="Lee K.H."/>
            <person name="Betenbaugh M.J."/>
            <person name="Quake S.R."/>
            <person name="Famili I."/>
            <person name="Palsson B.O."/>
            <person name="Wang J."/>
        </authorList>
    </citation>
    <scope>NUCLEOTIDE SEQUENCE [LARGE SCALE GENOMIC DNA]</scope>
    <source>
        <strain evidence="3">CHO K1 cell line</strain>
    </source>
</reference>